<feature type="compositionally biased region" description="Polar residues" evidence="18">
    <location>
        <begin position="898"/>
        <end position="909"/>
    </location>
</feature>
<feature type="compositionally biased region" description="Acidic residues" evidence="18">
    <location>
        <begin position="39"/>
        <end position="49"/>
    </location>
</feature>
<evidence type="ECO:0000256" key="11">
    <source>
        <dbReference type="ARBA" id="ARBA00022816"/>
    </source>
</evidence>
<feature type="compositionally biased region" description="Basic and acidic residues" evidence="18">
    <location>
        <begin position="158"/>
        <end position="180"/>
    </location>
</feature>
<dbReference type="InterPro" id="IPR028544">
    <property type="entry name" value="CASC3"/>
</dbReference>
<feature type="compositionally biased region" description="Low complexity" evidence="18">
    <location>
        <begin position="468"/>
        <end position="477"/>
    </location>
</feature>
<evidence type="ECO:0000256" key="17">
    <source>
        <dbReference type="ARBA" id="ARBA00023273"/>
    </source>
</evidence>
<keyword evidence="15" id="KW-0508">mRNA splicing</keyword>
<keyword evidence="7" id="KW-0813">Transport</keyword>
<dbReference type="PANTHER" id="PTHR13434">
    <property type="entry name" value="PROTEIN CASC3"/>
    <property type="match status" value="1"/>
</dbReference>
<feature type="region of interest" description="Disordered" evidence="18">
    <location>
        <begin position="1"/>
        <end position="186"/>
    </location>
</feature>
<feature type="region of interest" description="Disordered" evidence="18">
    <location>
        <begin position="200"/>
        <end position="565"/>
    </location>
</feature>
<feature type="compositionally biased region" description="Polar residues" evidence="18">
    <location>
        <begin position="597"/>
        <end position="607"/>
    </location>
</feature>
<gene>
    <name evidence="20" type="ORF">GSLYS_00021393001</name>
</gene>
<evidence type="ECO:0000256" key="4">
    <source>
        <dbReference type="ARBA" id="ARBA00004556"/>
    </source>
</evidence>
<feature type="compositionally biased region" description="Polar residues" evidence="18">
    <location>
        <begin position="538"/>
        <end position="550"/>
    </location>
</feature>
<evidence type="ECO:0000256" key="2">
    <source>
        <dbReference type="ARBA" id="ARBA00004279"/>
    </source>
</evidence>
<dbReference type="GO" id="GO:0010494">
    <property type="term" value="C:cytoplasmic stress granule"/>
    <property type="evidence" value="ECO:0007669"/>
    <property type="project" value="UniProtKB-SubCell"/>
</dbReference>
<evidence type="ECO:0000256" key="16">
    <source>
        <dbReference type="ARBA" id="ARBA00023242"/>
    </source>
</evidence>
<dbReference type="Proteomes" id="UP001497497">
    <property type="component" value="Unassembled WGS sequence"/>
</dbReference>
<feature type="region of interest" description="Disordered" evidence="18">
    <location>
        <begin position="581"/>
        <end position="607"/>
    </location>
</feature>
<evidence type="ECO:0000256" key="8">
    <source>
        <dbReference type="ARBA" id="ARBA00022490"/>
    </source>
</evidence>
<accession>A0AAV2IPE6</accession>
<feature type="compositionally biased region" description="Basic and acidic residues" evidence="18">
    <location>
        <begin position="295"/>
        <end position="310"/>
    </location>
</feature>
<evidence type="ECO:0000256" key="6">
    <source>
        <dbReference type="ARBA" id="ARBA00019964"/>
    </source>
</evidence>
<dbReference type="AlphaFoldDB" id="A0AAV2IPE6"/>
<feature type="compositionally biased region" description="Basic and acidic residues" evidence="18">
    <location>
        <begin position="335"/>
        <end position="390"/>
    </location>
</feature>
<feature type="compositionally biased region" description="Acidic residues" evidence="18">
    <location>
        <begin position="57"/>
        <end position="104"/>
    </location>
</feature>
<evidence type="ECO:0000256" key="3">
    <source>
        <dbReference type="ARBA" id="ARBA00004324"/>
    </source>
</evidence>
<protein>
    <recommendedName>
        <fullName evidence="6">Protein CASC3</fullName>
    </recommendedName>
</protein>
<keyword evidence="9" id="KW-0507">mRNA processing</keyword>
<evidence type="ECO:0000256" key="18">
    <source>
        <dbReference type="SAM" id="MobiDB-lite"/>
    </source>
</evidence>
<dbReference type="GO" id="GO:0016607">
    <property type="term" value="C:nuclear speck"/>
    <property type="evidence" value="ECO:0007669"/>
    <property type="project" value="UniProtKB-SubCell"/>
</dbReference>
<keyword evidence="12" id="KW-0810">Translation regulation</keyword>
<keyword evidence="17" id="KW-0966">Cell projection</keyword>
<proteinExistence type="inferred from homology"/>
<evidence type="ECO:0000256" key="5">
    <source>
        <dbReference type="ARBA" id="ARBA00009548"/>
    </source>
</evidence>
<feature type="compositionally biased region" description="Basic and acidic residues" evidence="18">
    <location>
        <begin position="200"/>
        <end position="217"/>
    </location>
</feature>
<dbReference type="PANTHER" id="PTHR13434:SF0">
    <property type="entry name" value="PROTEIN CASC3"/>
    <property type="match status" value="1"/>
</dbReference>
<feature type="domain" description="Btz" evidence="19">
    <location>
        <begin position="102"/>
        <end position="204"/>
    </location>
</feature>
<keyword evidence="13" id="KW-0694">RNA-binding</keyword>
<dbReference type="GO" id="GO:0006417">
    <property type="term" value="P:regulation of translation"/>
    <property type="evidence" value="ECO:0007669"/>
    <property type="project" value="UniProtKB-KW"/>
</dbReference>
<dbReference type="Pfam" id="PF09405">
    <property type="entry name" value="Btz"/>
    <property type="match status" value="1"/>
</dbReference>
<feature type="compositionally biased region" description="Basic and acidic residues" evidence="18">
    <location>
        <begin position="138"/>
        <end position="148"/>
    </location>
</feature>
<dbReference type="GO" id="GO:0051028">
    <property type="term" value="P:mRNA transport"/>
    <property type="evidence" value="ECO:0007669"/>
    <property type="project" value="UniProtKB-KW"/>
</dbReference>
<evidence type="ECO:0000256" key="12">
    <source>
        <dbReference type="ARBA" id="ARBA00022845"/>
    </source>
</evidence>
<keyword evidence="8" id="KW-0963">Cytoplasm</keyword>
<dbReference type="EMBL" id="CAXITT010001161">
    <property type="protein sequence ID" value="CAL1548076.1"/>
    <property type="molecule type" value="Genomic_DNA"/>
</dbReference>
<dbReference type="GO" id="GO:0003729">
    <property type="term" value="F:mRNA binding"/>
    <property type="evidence" value="ECO:0007669"/>
    <property type="project" value="InterPro"/>
</dbReference>
<dbReference type="InterPro" id="IPR018545">
    <property type="entry name" value="Btz_dom"/>
</dbReference>
<feature type="region of interest" description="Disordered" evidence="18">
    <location>
        <begin position="843"/>
        <end position="909"/>
    </location>
</feature>
<evidence type="ECO:0000313" key="21">
    <source>
        <dbReference type="Proteomes" id="UP001497497"/>
    </source>
</evidence>
<dbReference type="GO" id="GO:0008380">
    <property type="term" value="P:RNA splicing"/>
    <property type="evidence" value="ECO:0007669"/>
    <property type="project" value="UniProtKB-KW"/>
</dbReference>
<dbReference type="GO" id="GO:0030425">
    <property type="term" value="C:dendrite"/>
    <property type="evidence" value="ECO:0007669"/>
    <property type="project" value="UniProtKB-SubCell"/>
</dbReference>
<feature type="compositionally biased region" description="Acidic residues" evidence="18">
    <location>
        <begin position="111"/>
        <end position="125"/>
    </location>
</feature>
<reference evidence="20 21" key="1">
    <citation type="submission" date="2024-04" db="EMBL/GenBank/DDBJ databases">
        <authorList>
            <consortium name="Genoscope - CEA"/>
            <person name="William W."/>
        </authorList>
    </citation>
    <scope>NUCLEOTIDE SEQUENCE [LARGE SCALE GENOMIC DNA]</scope>
</reference>
<evidence type="ECO:0000256" key="13">
    <source>
        <dbReference type="ARBA" id="ARBA00022884"/>
    </source>
</evidence>
<keyword evidence="14" id="KW-0866">Nonsense-mediated mRNA decay</keyword>
<evidence type="ECO:0000256" key="7">
    <source>
        <dbReference type="ARBA" id="ARBA00022448"/>
    </source>
</evidence>
<dbReference type="GO" id="GO:0005681">
    <property type="term" value="C:spliceosomal complex"/>
    <property type="evidence" value="ECO:0007669"/>
    <property type="project" value="UniProtKB-KW"/>
</dbReference>
<dbReference type="SMART" id="SM01044">
    <property type="entry name" value="Btz"/>
    <property type="match status" value="1"/>
</dbReference>
<comment type="subcellular location">
    <subcellularLocation>
        <location evidence="2">Cell projection</location>
        <location evidence="2">Dendrite</location>
    </subcellularLocation>
    <subcellularLocation>
        <location evidence="1">Cytoplasm</location>
        <location evidence="1">Stress granule</location>
    </subcellularLocation>
    <subcellularLocation>
        <location evidence="4">Cytoplasm</location>
        <location evidence="4">Perinuclear region</location>
    </subcellularLocation>
    <subcellularLocation>
        <location evidence="3">Nucleus speckle</location>
    </subcellularLocation>
</comment>
<organism evidence="20 21">
    <name type="scientific">Lymnaea stagnalis</name>
    <name type="common">Great pond snail</name>
    <name type="synonym">Helix stagnalis</name>
    <dbReference type="NCBI Taxonomy" id="6523"/>
    <lineage>
        <taxon>Eukaryota</taxon>
        <taxon>Metazoa</taxon>
        <taxon>Spiralia</taxon>
        <taxon>Lophotrochozoa</taxon>
        <taxon>Mollusca</taxon>
        <taxon>Gastropoda</taxon>
        <taxon>Heterobranchia</taxon>
        <taxon>Euthyneura</taxon>
        <taxon>Panpulmonata</taxon>
        <taxon>Hygrophila</taxon>
        <taxon>Lymnaeoidea</taxon>
        <taxon>Lymnaeidae</taxon>
        <taxon>Lymnaea</taxon>
    </lineage>
</organism>
<sequence length="1069" mass="117615">MSVSVAPTPDKGRRRRLLDDEGEDEDVEASPVVTRPSECESEGETPDVELSEHESAVDENADQEDETEEGSETETEEGSETESESGSETETEGGEGYSDEEGLEEERQSGDGEEQPNSDKPDDDEDKKNPAYVPRKGAFYEHDFRQGDEGPEGVEEKDDSKPKKKLWQDEGKWSHDRYSDDLQAPKSREELIAIYGYDIRAADKPPEAAPKRPSREKGPRKHRIQDFIPQMAVIDTTEDGSDSVPNLGDEELILYDGPPSRNANRSHVRNTDSRRGGRGRTRVNVAGEVENYNNRNREDANQYKNEKNSTDNRISSDNSKPEEIQSAEEFPSLEDTEKTIKQRENQGGKRTDNYEKLKSDTTKFLVEKSPKTYPTERDGNQRKDYRDNRGGKIQQSQDARRQDDVRENNRYQQGYRDERKDVNIKSGGRDSDFYNRGPEENWRSAPNEHRESYNRGDDYRRGSKQNFGYGRQQQQQYRDNRGPRAGNSGDGYFNYNNRGNRYEQPPRYQQQVDVASPKEPREYTNTSYKSADDKTKQRQSYNGASPNVANVVTDGGDGSTSQNVVFSNKENVQTINVTITSTTTEKKSYAKERRAKGSSSKPIESATIMGNTEMQKPVVQGSGMQYQVPSQSNIKVDPNSIHQAGAKRYSSQRQQTLVKGVYSEPPPMENSGAKLYNPALPPPSYFRDHGSVNPGQHPTPSSPGVQDPTHYPPPLLPPAAALPYGLPVSTTVLPLPPSAPGIANPALFQPTTGPPPVGTGILGSPYLPAGMMYGAAPRVPPPGTPAGFPMSIAYTSPPPPAAAVAAAVVGNQPPPQGTVQQPGIQSAQHKKVYRGDITYYAPELQQPSRTPQKRPKAAIPIIDPQEMRRQKQKSEQRVTPEKSPSVSTNKPVLPPTPTSNSNSKGISPAQTLTTDTAIQPTKGAPNAYNNSYKFVAESALPESSSIATKTTIVQCNPEVNLDIKANEGEKLTDPVTIDAVNVESSDKSALNLTTTSYVNSNNVTACDTDAELKPSLSDTVLSFKGALETVETVSLTKDAVSLDIKNEMVSAESSSPLVNSVQCTTVTEL</sequence>
<evidence type="ECO:0000256" key="9">
    <source>
        <dbReference type="ARBA" id="ARBA00022664"/>
    </source>
</evidence>
<feature type="compositionally biased region" description="Basic and acidic residues" evidence="18">
    <location>
        <begin position="865"/>
        <end position="880"/>
    </location>
</feature>
<feature type="compositionally biased region" description="Basic and acidic residues" evidence="18">
    <location>
        <begin position="398"/>
        <end position="461"/>
    </location>
</feature>
<evidence type="ECO:0000256" key="15">
    <source>
        <dbReference type="ARBA" id="ARBA00023187"/>
    </source>
</evidence>
<evidence type="ECO:0000313" key="20">
    <source>
        <dbReference type="EMBL" id="CAL1548076.1"/>
    </source>
</evidence>
<dbReference type="GO" id="GO:0000184">
    <property type="term" value="P:nuclear-transcribed mRNA catabolic process, nonsense-mediated decay"/>
    <property type="evidence" value="ECO:0007669"/>
    <property type="project" value="UniProtKB-KW"/>
</dbReference>
<keyword evidence="10" id="KW-0747">Spliceosome</keyword>
<feature type="compositionally biased region" description="Polar residues" evidence="18">
    <location>
        <begin position="693"/>
        <end position="704"/>
    </location>
</feature>
<keyword evidence="21" id="KW-1185">Reference proteome</keyword>
<dbReference type="GO" id="GO:0035145">
    <property type="term" value="C:exon-exon junction complex"/>
    <property type="evidence" value="ECO:0007669"/>
    <property type="project" value="InterPro"/>
</dbReference>
<evidence type="ECO:0000259" key="19">
    <source>
        <dbReference type="SMART" id="SM01044"/>
    </source>
</evidence>
<evidence type="ECO:0000256" key="10">
    <source>
        <dbReference type="ARBA" id="ARBA00022728"/>
    </source>
</evidence>
<evidence type="ECO:0000256" key="1">
    <source>
        <dbReference type="ARBA" id="ARBA00004210"/>
    </source>
</evidence>
<feature type="region of interest" description="Disordered" evidence="18">
    <location>
        <begin position="679"/>
        <end position="716"/>
    </location>
</feature>
<dbReference type="GO" id="GO:0048471">
    <property type="term" value="C:perinuclear region of cytoplasm"/>
    <property type="evidence" value="ECO:0007669"/>
    <property type="project" value="UniProtKB-SubCell"/>
</dbReference>
<comment type="caution">
    <text evidence="20">The sequence shown here is derived from an EMBL/GenBank/DDBJ whole genome shotgun (WGS) entry which is preliminary data.</text>
</comment>
<keyword evidence="11" id="KW-0509">mRNA transport</keyword>
<dbReference type="GO" id="GO:0006397">
    <property type="term" value="P:mRNA processing"/>
    <property type="evidence" value="ECO:0007669"/>
    <property type="project" value="UniProtKB-KW"/>
</dbReference>
<evidence type="ECO:0000256" key="14">
    <source>
        <dbReference type="ARBA" id="ARBA00023161"/>
    </source>
</evidence>
<keyword evidence="16" id="KW-0539">Nucleus</keyword>
<comment type="similarity">
    <text evidence="5">Belongs to the CASC3 family.</text>
</comment>
<name>A0AAV2IPE6_LYMST</name>